<dbReference type="NCBIfam" id="TIGR00912">
    <property type="entry name" value="2A0309"/>
    <property type="match status" value="1"/>
</dbReference>
<evidence type="ECO:0000313" key="10">
    <source>
        <dbReference type="Proteomes" id="UP001223586"/>
    </source>
</evidence>
<name>A0ABT9WM28_9BACI</name>
<feature type="transmembrane region" description="Helical" evidence="8">
    <location>
        <begin position="335"/>
        <end position="358"/>
    </location>
</feature>
<dbReference type="PIRSF" id="PIRSF006060">
    <property type="entry name" value="AA_transporter"/>
    <property type="match status" value="1"/>
</dbReference>
<dbReference type="Gene3D" id="1.20.1740.10">
    <property type="entry name" value="Amino acid/polyamine transporter I"/>
    <property type="match status" value="1"/>
</dbReference>
<evidence type="ECO:0000256" key="3">
    <source>
        <dbReference type="ARBA" id="ARBA00022448"/>
    </source>
</evidence>
<feature type="transmembrane region" description="Helical" evidence="8">
    <location>
        <begin position="270"/>
        <end position="288"/>
    </location>
</feature>
<evidence type="ECO:0000256" key="6">
    <source>
        <dbReference type="ARBA" id="ARBA00022989"/>
    </source>
</evidence>
<feature type="transmembrane region" description="Helical" evidence="8">
    <location>
        <begin position="191"/>
        <end position="208"/>
    </location>
</feature>
<dbReference type="InterPro" id="IPR004761">
    <property type="entry name" value="Spore_GerAB"/>
</dbReference>
<dbReference type="Pfam" id="PF03845">
    <property type="entry name" value="Spore_permease"/>
    <property type="match status" value="1"/>
</dbReference>
<comment type="caution">
    <text evidence="9">The sequence shown here is derived from an EMBL/GenBank/DDBJ whole genome shotgun (WGS) entry which is preliminary data.</text>
</comment>
<accession>A0ABT9WM28</accession>
<evidence type="ECO:0000256" key="7">
    <source>
        <dbReference type="ARBA" id="ARBA00023136"/>
    </source>
</evidence>
<dbReference type="PANTHER" id="PTHR34975">
    <property type="entry name" value="SPORE GERMINATION PROTEIN A2"/>
    <property type="match status" value="1"/>
</dbReference>
<keyword evidence="3" id="KW-0813">Transport</keyword>
<feature type="transmembrane region" description="Helical" evidence="8">
    <location>
        <begin position="12"/>
        <end position="29"/>
    </location>
</feature>
<gene>
    <name evidence="9" type="ORF">J2S08_000061</name>
</gene>
<organism evidence="9 10">
    <name type="scientific">Bacillus chungangensis</name>
    <dbReference type="NCBI Taxonomy" id="587633"/>
    <lineage>
        <taxon>Bacteria</taxon>
        <taxon>Bacillati</taxon>
        <taxon>Bacillota</taxon>
        <taxon>Bacilli</taxon>
        <taxon>Bacillales</taxon>
        <taxon>Bacillaceae</taxon>
        <taxon>Bacillus</taxon>
    </lineage>
</organism>
<feature type="transmembrane region" description="Helical" evidence="8">
    <location>
        <begin position="142"/>
        <end position="164"/>
    </location>
</feature>
<keyword evidence="10" id="KW-1185">Reference proteome</keyword>
<feature type="transmembrane region" description="Helical" evidence="8">
    <location>
        <begin position="41"/>
        <end position="62"/>
    </location>
</feature>
<feature type="transmembrane region" description="Helical" evidence="8">
    <location>
        <begin position="119"/>
        <end position="135"/>
    </location>
</feature>
<dbReference type="RefSeq" id="WP_307225536.1">
    <property type="nucleotide sequence ID" value="NZ_JAUSTT010000001.1"/>
</dbReference>
<evidence type="ECO:0000256" key="8">
    <source>
        <dbReference type="SAM" id="Phobius"/>
    </source>
</evidence>
<sequence>MTEEKNSITPGQLMFIVIQAQIGIGVFFLPSEVHAVANGDAWISVLIAGLFVQLFVIILWLLSRRFPYDSLYGFLPKILGKQLGVFIHVAYICFFIIQGSNSLTRYGEVIQDWILVRTPKWAIIGLMCIVCWYLVQENLRTIARFFVLVSVLIVLMIVIASFAYSVHVNFLHILPIGKEGWWNIFKGSNEAMLSLLGYELLVICYPFTQGKSIEKLKAVSIATAFSSLFYVFLVFTSLVVFSANELQLLPQPVLYMVKSLSFPLIERPDIYFISIWSVMSATSTISYMFMTAKGISHLYKRRDKYRKAVKYTVVFFFIVALIPQDKQKIEIFNEISAILGYIFVFIIPLCLLIISIIIQKKEARKMNG</sequence>
<protein>
    <submittedName>
        <fullName evidence="9">Spore germination protein (Amino acid permease)</fullName>
    </submittedName>
</protein>
<keyword evidence="4" id="KW-0309">Germination</keyword>
<evidence type="ECO:0000256" key="5">
    <source>
        <dbReference type="ARBA" id="ARBA00022692"/>
    </source>
</evidence>
<dbReference type="EMBL" id="JAUSTT010000001">
    <property type="protein sequence ID" value="MDQ0174230.1"/>
    <property type="molecule type" value="Genomic_DNA"/>
</dbReference>
<feature type="transmembrane region" description="Helical" evidence="8">
    <location>
        <begin position="83"/>
        <end position="99"/>
    </location>
</feature>
<evidence type="ECO:0000313" key="9">
    <source>
        <dbReference type="EMBL" id="MDQ0174230.1"/>
    </source>
</evidence>
<keyword evidence="6 8" id="KW-1133">Transmembrane helix</keyword>
<feature type="transmembrane region" description="Helical" evidence="8">
    <location>
        <begin position="308"/>
        <end position="323"/>
    </location>
</feature>
<dbReference type="Proteomes" id="UP001223586">
    <property type="component" value="Unassembled WGS sequence"/>
</dbReference>
<evidence type="ECO:0000256" key="1">
    <source>
        <dbReference type="ARBA" id="ARBA00004141"/>
    </source>
</evidence>
<comment type="similarity">
    <text evidence="2">Belongs to the amino acid-polyamine-organocation (APC) superfamily. Spore germination protein (SGP) (TC 2.A.3.9) family.</text>
</comment>
<evidence type="ECO:0000256" key="2">
    <source>
        <dbReference type="ARBA" id="ARBA00007998"/>
    </source>
</evidence>
<proteinExistence type="inferred from homology"/>
<comment type="subcellular location">
    <subcellularLocation>
        <location evidence="1">Membrane</location>
        <topology evidence="1">Multi-pass membrane protein</topology>
    </subcellularLocation>
</comment>
<reference evidence="9 10" key="1">
    <citation type="submission" date="2023-07" db="EMBL/GenBank/DDBJ databases">
        <title>Genomic Encyclopedia of Type Strains, Phase IV (KMG-IV): sequencing the most valuable type-strain genomes for metagenomic binning, comparative biology and taxonomic classification.</title>
        <authorList>
            <person name="Goeker M."/>
        </authorList>
    </citation>
    <scope>NUCLEOTIDE SEQUENCE [LARGE SCALE GENOMIC DNA]</scope>
    <source>
        <strain evidence="9 10">DSM 23837</strain>
    </source>
</reference>
<keyword evidence="7 8" id="KW-0472">Membrane</keyword>
<evidence type="ECO:0000256" key="4">
    <source>
        <dbReference type="ARBA" id="ARBA00022544"/>
    </source>
</evidence>
<keyword evidence="5 8" id="KW-0812">Transmembrane</keyword>
<feature type="transmembrane region" description="Helical" evidence="8">
    <location>
        <begin position="220"/>
        <end position="243"/>
    </location>
</feature>
<dbReference type="PANTHER" id="PTHR34975:SF2">
    <property type="entry name" value="SPORE GERMINATION PROTEIN A2"/>
    <property type="match status" value="1"/>
</dbReference>